<evidence type="ECO:0008006" key="3">
    <source>
        <dbReference type="Google" id="ProtNLM"/>
    </source>
</evidence>
<gene>
    <name evidence="1" type="ORF">LAL4801_00522</name>
</gene>
<keyword evidence="2" id="KW-1185">Reference proteome</keyword>
<dbReference type="EMBL" id="CXST01000001">
    <property type="protein sequence ID" value="CTQ42099.1"/>
    <property type="molecule type" value="Genomic_DNA"/>
</dbReference>
<dbReference type="KEGG" id="lagg:B0E33_27480"/>
<dbReference type="GO" id="GO:0046914">
    <property type="term" value="F:transition metal ion binding"/>
    <property type="evidence" value="ECO:0007669"/>
    <property type="project" value="InterPro"/>
</dbReference>
<evidence type="ECO:0000313" key="2">
    <source>
        <dbReference type="Proteomes" id="UP000048926"/>
    </source>
</evidence>
<dbReference type="InterPro" id="IPR036648">
    <property type="entry name" value="CN_Hdrase_a/SCN_Hdrase_g_sf"/>
</dbReference>
<reference evidence="2" key="1">
    <citation type="submission" date="2015-07" db="EMBL/GenBank/DDBJ databases">
        <authorList>
            <person name="Rodrigo-Torres Lidia"/>
            <person name="Arahal R.David."/>
        </authorList>
    </citation>
    <scope>NUCLEOTIDE SEQUENCE [LARGE SCALE GENOMIC DNA]</scope>
    <source>
        <strain evidence="2">CECT 4801</strain>
    </source>
</reference>
<proteinExistence type="predicted"/>
<accession>A0A0M6XZQ3</accession>
<dbReference type="SUPFAM" id="SSF56209">
    <property type="entry name" value="Nitrile hydratase alpha chain"/>
    <property type="match status" value="1"/>
</dbReference>
<organism evidence="1 2">
    <name type="scientific">Roseibium aggregatum</name>
    <dbReference type="NCBI Taxonomy" id="187304"/>
    <lineage>
        <taxon>Bacteria</taxon>
        <taxon>Pseudomonadati</taxon>
        <taxon>Pseudomonadota</taxon>
        <taxon>Alphaproteobacteria</taxon>
        <taxon>Hyphomicrobiales</taxon>
        <taxon>Stappiaceae</taxon>
        <taxon>Roseibium</taxon>
    </lineage>
</organism>
<name>A0A0M6XZQ3_9HYPH</name>
<dbReference type="RefSeq" id="WP_055654042.1">
    <property type="nucleotide sequence ID" value="NZ_CP045627.1"/>
</dbReference>
<protein>
    <recommendedName>
        <fullName evidence="3">NHLP leader peptide family natural product</fullName>
    </recommendedName>
</protein>
<evidence type="ECO:0000313" key="1">
    <source>
        <dbReference type="EMBL" id="CTQ42099.1"/>
    </source>
</evidence>
<dbReference type="GO" id="GO:0003824">
    <property type="term" value="F:catalytic activity"/>
    <property type="evidence" value="ECO:0007669"/>
    <property type="project" value="InterPro"/>
</dbReference>
<dbReference type="OrthoDB" id="7678600at2"/>
<sequence length="95" mass="10797">MARFPYYQSNVKDLGKLIARAAIDENFRRELERDPLAAISNIGLPKETVALMRFKIVDQKNNPNAVALPFRLNEEKLNSANEEYLKALSSTFALN</sequence>
<dbReference type="Proteomes" id="UP000048926">
    <property type="component" value="Unassembled WGS sequence"/>
</dbReference>
<dbReference type="AlphaFoldDB" id="A0A0M6XZQ3"/>